<proteinExistence type="predicted"/>
<keyword evidence="3" id="KW-0012">Acyltransferase</keyword>
<feature type="transmembrane region" description="Helical" evidence="1">
    <location>
        <begin position="240"/>
        <end position="261"/>
    </location>
</feature>
<feature type="transmembrane region" description="Helical" evidence="1">
    <location>
        <begin position="313"/>
        <end position="340"/>
    </location>
</feature>
<feature type="transmembrane region" description="Helical" evidence="1">
    <location>
        <begin position="360"/>
        <end position="380"/>
    </location>
</feature>
<gene>
    <name evidence="3" type="ORF">LEP48_11100</name>
</gene>
<comment type="caution">
    <text evidence="3">The sequence shown here is derived from an EMBL/GenBank/DDBJ whole genome shotgun (WGS) entry which is preliminary data.</text>
</comment>
<feature type="transmembrane region" description="Helical" evidence="1">
    <location>
        <begin position="208"/>
        <end position="228"/>
    </location>
</feature>
<feature type="transmembrane region" description="Helical" evidence="1">
    <location>
        <begin position="120"/>
        <end position="140"/>
    </location>
</feature>
<dbReference type="GO" id="GO:0016746">
    <property type="term" value="F:acyltransferase activity"/>
    <property type="evidence" value="ECO:0007669"/>
    <property type="project" value="UniProtKB-KW"/>
</dbReference>
<feature type="transmembrane region" description="Helical" evidence="1">
    <location>
        <begin position="35"/>
        <end position="56"/>
    </location>
</feature>
<organism evidence="3 4">
    <name type="scientific">Isoptericola luteus</name>
    <dbReference type="NCBI Taxonomy" id="2879484"/>
    <lineage>
        <taxon>Bacteria</taxon>
        <taxon>Bacillati</taxon>
        <taxon>Actinomycetota</taxon>
        <taxon>Actinomycetes</taxon>
        <taxon>Micrococcales</taxon>
        <taxon>Promicromonosporaceae</taxon>
        <taxon>Isoptericola</taxon>
    </lineage>
</organism>
<feature type="transmembrane region" description="Helical" evidence="1">
    <location>
        <begin position="76"/>
        <end position="99"/>
    </location>
</feature>
<reference evidence="3 4" key="1">
    <citation type="submission" date="2021-09" db="EMBL/GenBank/DDBJ databases">
        <title>Isoptericola luteus sp. nov., a novel bacterium isolated from Harbin, the capital city of Heilongjiang province.</title>
        <authorList>
            <person name="Li J."/>
        </authorList>
    </citation>
    <scope>NUCLEOTIDE SEQUENCE [LARGE SCALE GENOMIC DNA]</scope>
    <source>
        <strain evidence="3 4">NEAU-Y5</strain>
    </source>
</reference>
<evidence type="ECO:0000259" key="2">
    <source>
        <dbReference type="Pfam" id="PF01757"/>
    </source>
</evidence>
<dbReference type="RefSeq" id="WP_225565664.1">
    <property type="nucleotide sequence ID" value="NZ_JAIXCQ010000007.1"/>
</dbReference>
<keyword evidence="1" id="KW-0472">Membrane</keyword>
<name>A0ABS7ZFU5_9MICO</name>
<evidence type="ECO:0000313" key="4">
    <source>
        <dbReference type="Proteomes" id="UP001319870"/>
    </source>
</evidence>
<keyword evidence="3" id="KW-0808">Transferase</keyword>
<feature type="transmembrane region" description="Helical" evidence="1">
    <location>
        <begin position="182"/>
        <end position="202"/>
    </location>
</feature>
<keyword evidence="1" id="KW-1133">Transmembrane helix</keyword>
<feature type="transmembrane region" description="Helical" evidence="1">
    <location>
        <begin position="146"/>
        <end position="170"/>
    </location>
</feature>
<feature type="transmembrane region" description="Helical" evidence="1">
    <location>
        <begin position="281"/>
        <end position="301"/>
    </location>
</feature>
<dbReference type="Pfam" id="PF01757">
    <property type="entry name" value="Acyl_transf_3"/>
    <property type="match status" value="1"/>
</dbReference>
<evidence type="ECO:0000313" key="3">
    <source>
        <dbReference type="EMBL" id="MCA5893895.1"/>
    </source>
</evidence>
<accession>A0ABS7ZFU5</accession>
<dbReference type="EMBL" id="JAIXCQ010000007">
    <property type="protein sequence ID" value="MCA5893895.1"/>
    <property type="molecule type" value="Genomic_DNA"/>
</dbReference>
<protein>
    <submittedName>
        <fullName evidence="3">Acyltransferase</fullName>
    </submittedName>
</protein>
<keyword evidence="1" id="KW-0812">Transmembrane</keyword>
<feature type="domain" description="Acyltransferase 3" evidence="2">
    <location>
        <begin position="33"/>
        <end position="373"/>
    </location>
</feature>
<dbReference type="InterPro" id="IPR002656">
    <property type="entry name" value="Acyl_transf_3_dom"/>
</dbReference>
<dbReference type="Proteomes" id="UP001319870">
    <property type="component" value="Unassembled WGS sequence"/>
</dbReference>
<evidence type="ECO:0000256" key="1">
    <source>
        <dbReference type="SAM" id="Phobius"/>
    </source>
</evidence>
<keyword evidence="4" id="KW-1185">Reference proteome</keyword>
<sequence length="399" mass="42693">MSAPLVSTPGRGTTAGRLDAIVDATPTSRDRVVDLVRAVSICVVVVWHWTLSVTHWTADGALTMPNPIHAVPGGWAVTWVLQVMPVFFLVGGYANLAGFQATVRDGGGPARCVGRRMRRLLLPVLPFLALWAMVDVAMQATGRPSVLHWGMVVFVPLWFLGVYAAVVAAVPITARLHARWGWLVPTVLAGVALAADALRLGAGLGNPVVWVIGSTAVWLFCHQLGYFWRDGTLLAGGRRRAAAVAAGGFVALTLLTTLGPYPRSMVAVQGDPVGNMFPTTAAVAALAMFQLGLVLLGRPRLQSWLRRRRPWRAVVAANAVAMPVFVWHMTALVAFLWLYGLAGFTPADEATAAWWLSRPVWIVGPGLVLAGILAVVAGPYGRARGERRPRAAHGTSREP</sequence>